<dbReference type="Proteomes" id="UP001275084">
    <property type="component" value="Unassembled WGS sequence"/>
</dbReference>
<feature type="signal peptide" evidence="2">
    <location>
        <begin position="1"/>
        <end position="18"/>
    </location>
</feature>
<evidence type="ECO:0000256" key="2">
    <source>
        <dbReference type="SAM" id="SignalP"/>
    </source>
</evidence>
<gene>
    <name evidence="3" type="ORF">B0T25DRAFT_362727</name>
</gene>
<name>A0AAJ0M7K5_9PEZI</name>
<feature type="chain" id="PRO_5042490665" description="Secreted protein" evidence="2">
    <location>
        <begin position="19"/>
        <end position="122"/>
    </location>
</feature>
<proteinExistence type="predicted"/>
<sequence>MCVCVCVLLVCFCCHCRGFDVITSSIPYLGHPNSLSHHFHLATTNKGTRYIEQDCKHCDMNDSLNINQGERGRKDDTKEKRKSSPPTSSLDHPWVSQQPPTQTKIRSANHLHSKKGCQEEKG</sequence>
<evidence type="ECO:0008006" key="5">
    <source>
        <dbReference type="Google" id="ProtNLM"/>
    </source>
</evidence>
<protein>
    <recommendedName>
        <fullName evidence="5">Secreted protein</fullName>
    </recommendedName>
</protein>
<dbReference type="AlphaFoldDB" id="A0AAJ0M7K5"/>
<comment type="caution">
    <text evidence="3">The sequence shown here is derived from an EMBL/GenBank/DDBJ whole genome shotgun (WGS) entry which is preliminary data.</text>
</comment>
<evidence type="ECO:0000313" key="3">
    <source>
        <dbReference type="EMBL" id="KAK3339751.1"/>
    </source>
</evidence>
<dbReference type="EMBL" id="JAUIQD010000009">
    <property type="protein sequence ID" value="KAK3339751.1"/>
    <property type="molecule type" value="Genomic_DNA"/>
</dbReference>
<evidence type="ECO:0000256" key="1">
    <source>
        <dbReference type="SAM" id="MobiDB-lite"/>
    </source>
</evidence>
<accession>A0AAJ0M7K5</accession>
<feature type="compositionally biased region" description="Basic and acidic residues" evidence="1">
    <location>
        <begin position="70"/>
        <end position="79"/>
    </location>
</feature>
<evidence type="ECO:0000313" key="4">
    <source>
        <dbReference type="Proteomes" id="UP001275084"/>
    </source>
</evidence>
<feature type="compositionally biased region" description="Polar residues" evidence="1">
    <location>
        <begin position="84"/>
        <end position="106"/>
    </location>
</feature>
<feature type="region of interest" description="Disordered" evidence="1">
    <location>
        <begin position="61"/>
        <end position="122"/>
    </location>
</feature>
<keyword evidence="2" id="KW-0732">Signal</keyword>
<reference evidence="3" key="1">
    <citation type="journal article" date="2023" name="Mol. Phylogenet. Evol.">
        <title>Genome-scale phylogeny and comparative genomics of the fungal order Sordariales.</title>
        <authorList>
            <person name="Hensen N."/>
            <person name="Bonometti L."/>
            <person name="Westerberg I."/>
            <person name="Brannstrom I.O."/>
            <person name="Guillou S."/>
            <person name="Cros-Aarteil S."/>
            <person name="Calhoun S."/>
            <person name="Haridas S."/>
            <person name="Kuo A."/>
            <person name="Mondo S."/>
            <person name="Pangilinan J."/>
            <person name="Riley R."/>
            <person name="LaButti K."/>
            <person name="Andreopoulos B."/>
            <person name="Lipzen A."/>
            <person name="Chen C."/>
            <person name="Yan M."/>
            <person name="Daum C."/>
            <person name="Ng V."/>
            <person name="Clum A."/>
            <person name="Steindorff A."/>
            <person name="Ohm R.A."/>
            <person name="Martin F."/>
            <person name="Silar P."/>
            <person name="Natvig D.O."/>
            <person name="Lalanne C."/>
            <person name="Gautier V."/>
            <person name="Ament-Velasquez S.L."/>
            <person name="Kruys A."/>
            <person name="Hutchinson M.I."/>
            <person name="Powell A.J."/>
            <person name="Barry K."/>
            <person name="Miller A.N."/>
            <person name="Grigoriev I.V."/>
            <person name="Debuchy R."/>
            <person name="Gladieux P."/>
            <person name="Hiltunen Thoren M."/>
            <person name="Johannesson H."/>
        </authorList>
    </citation>
    <scope>NUCLEOTIDE SEQUENCE</scope>
    <source>
        <strain evidence="3">CBS 955.72</strain>
    </source>
</reference>
<reference evidence="3" key="2">
    <citation type="submission" date="2023-06" db="EMBL/GenBank/DDBJ databases">
        <authorList>
            <consortium name="Lawrence Berkeley National Laboratory"/>
            <person name="Haridas S."/>
            <person name="Hensen N."/>
            <person name="Bonometti L."/>
            <person name="Westerberg I."/>
            <person name="Brannstrom I.O."/>
            <person name="Guillou S."/>
            <person name="Cros-Aarteil S."/>
            <person name="Calhoun S."/>
            <person name="Kuo A."/>
            <person name="Mondo S."/>
            <person name="Pangilinan J."/>
            <person name="Riley R."/>
            <person name="Labutti K."/>
            <person name="Andreopoulos B."/>
            <person name="Lipzen A."/>
            <person name="Chen C."/>
            <person name="Yanf M."/>
            <person name="Daum C."/>
            <person name="Ng V."/>
            <person name="Clum A."/>
            <person name="Steindorff A."/>
            <person name="Ohm R."/>
            <person name="Martin F."/>
            <person name="Silar P."/>
            <person name="Natvig D."/>
            <person name="Lalanne C."/>
            <person name="Gautier V."/>
            <person name="Ament-Velasquez S.L."/>
            <person name="Kruys A."/>
            <person name="Hutchinson M.I."/>
            <person name="Powell A.J."/>
            <person name="Barry K."/>
            <person name="Miller A.N."/>
            <person name="Grigoriev I.V."/>
            <person name="Debuchy R."/>
            <person name="Gladieux P."/>
            <person name="Thoren M.H."/>
            <person name="Johannesson H."/>
        </authorList>
    </citation>
    <scope>NUCLEOTIDE SEQUENCE</scope>
    <source>
        <strain evidence="3">CBS 955.72</strain>
    </source>
</reference>
<keyword evidence="4" id="KW-1185">Reference proteome</keyword>
<organism evidence="3 4">
    <name type="scientific">Lasiosphaeria hispida</name>
    <dbReference type="NCBI Taxonomy" id="260671"/>
    <lineage>
        <taxon>Eukaryota</taxon>
        <taxon>Fungi</taxon>
        <taxon>Dikarya</taxon>
        <taxon>Ascomycota</taxon>
        <taxon>Pezizomycotina</taxon>
        <taxon>Sordariomycetes</taxon>
        <taxon>Sordariomycetidae</taxon>
        <taxon>Sordariales</taxon>
        <taxon>Lasiosphaeriaceae</taxon>
        <taxon>Lasiosphaeria</taxon>
    </lineage>
</organism>